<keyword evidence="4" id="KW-1185">Reference proteome</keyword>
<accession>A0A834RF24</accession>
<organism evidence="2">
    <name type="scientific">Sarcoptes scabiei</name>
    <name type="common">Itch mite</name>
    <name type="synonym">Acarus scabiei</name>
    <dbReference type="NCBI Taxonomy" id="52283"/>
    <lineage>
        <taxon>Eukaryota</taxon>
        <taxon>Metazoa</taxon>
        <taxon>Ecdysozoa</taxon>
        <taxon>Arthropoda</taxon>
        <taxon>Chelicerata</taxon>
        <taxon>Arachnida</taxon>
        <taxon>Acari</taxon>
        <taxon>Acariformes</taxon>
        <taxon>Sarcoptiformes</taxon>
        <taxon>Astigmata</taxon>
        <taxon>Psoroptidia</taxon>
        <taxon>Sarcoptoidea</taxon>
        <taxon>Sarcoptidae</taxon>
        <taxon>Sarcoptinae</taxon>
        <taxon>Sarcoptes</taxon>
    </lineage>
</organism>
<evidence type="ECO:0000313" key="2">
    <source>
        <dbReference type="EMBL" id="KAF7494511.1"/>
    </source>
</evidence>
<proteinExistence type="predicted"/>
<evidence type="ECO:0000256" key="1">
    <source>
        <dbReference type="SAM" id="MobiDB-lite"/>
    </source>
</evidence>
<reference evidence="3" key="3">
    <citation type="submission" date="2022-06" db="UniProtKB">
        <authorList>
            <consortium name="EnsemblMetazoa"/>
        </authorList>
    </citation>
    <scope>IDENTIFICATION</scope>
</reference>
<dbReference type="Proteomes" id="UP000070412">
    <property type="component" value="Unassembled WGS sequence"/>
</dbReference>
<dbReference type="OrthoDB" id="25675at2759"/>
<evidence type="ECO:0000313" key="4">
    <source>
        <dbReference type="Proteomes" id="UP000070412"/>
    </source>
</evidence>
<name>A0A834RF24_SARSC</name>
<reference evidence="2" key="2">
    <citation type="submission" date="2020-01" db="EMBL/GenBank/DDBJ databases">
        <authorList>
            <person name="Korhonen P.K.K."/>
            <person name="Guangxu M.G."/>
            <person name="Wang T.W."/>
            <person name="Stroehlein A.J.S."/>
            <person name="Young N.D."/>
            <person name="Ang C.-S.A."/>
            <person name="Fernando D.W.F."/>
            <person name="Lu H.L."/>
            <person name="Taylor S.T."/>
            <person name="Ehtesham M.E.M."/>
            <person name="Najaraj S.H.N."/>
            <person name="Harsha G.H.G."/>
            <person name="Madugundu A.M."/>
            <person name="Renuse S.R."/>
            <person name="Holt D.H."/>
            <person name="Pandey A.P."/>
            <person name="Papenfuss A.P."/>
            <person name="Gasser R.B.G."/>
            <person name="Fischer K.F."/>
        </authorList>
    </citation>
    <scope>NUCLEOTIDE SEQUENCE</scope>
    <source>
        <strain evidence="2">SSS_KF_BRIS2020</strain>
    </source>
</reference>
<gene>
    <name evidence="2" type="ORF">SSS_7273</name>
</gene>
<evidence type="ECO:0000313" key="3">
    <source>
        <dbReference type="EnsemblMetazoa" id="KAF7494511.1"/>
    </source>
</evidence>
<protein>
    <submittedName>
        <fullName evidence="2">Anaphase-promoting complex subunit 13</fullName>
    </submittedName>
</protein>
<dbReference type="EnsemblMetazoa" id="SSS_7273s_mrna">
    <property type="protein sequence ID" value="KAF7494511.1"/>
    <property type="gene ID" value="SSS_7273"/>
</dbReference>
<reference evidence="4" key="1">
    <citation type="journal article" date="2020" name="PLoS Negl. Trop. Dis.">
        <title>High-quality nuclear genome for Sarcoptes scabiei-A critical resource for a neglected parasite.</title>
        <authorList>
            <person name="Korhonen P.K."/>
            <person name="Gasser R.B."/>
            <person name="Ma G."/>
            <person name="Wang T."/>
            <person name="Stroehlein A.J."/>
            <person name="Young N.D."/>
            <person name="Ang C.S."/>
            <person name="Fernando D.D."/>
            <person name="Lu H.C."/>
            <person name="Taylor S."/>
            <person name="Reynolds S.L."/>
            <person name="Mofiz E."/>
            <person name="Najaraj S.H."/>
            <person name="Gowda H."/>
            <person name="Madugundu A."/>
            <person name="Renuse S."/>
            <person name="Holt D."/>
            <person name="Pandey A."/>
            <person name="Papenfuss A.T."/>
            <person name="Fischer K."/>
        </authorList>
    </citation>
    <scope>NUCLEOTIDE SEQUENCE [LARGE SCALE GENOMIC DNA]</scope>
</reference>
<sequence length="98" mass="11206">MDSDLIRNGRLTFLVDANWREDVSKLPNEDVYVSNMHLPDPEPENNASKETLKELDLKWRTAFSSSITIKASGLNETSVDTFPTNDEPSLPVRPDRWM</sequence>
<dbReference type="AlphaFoldDB" id="A0A834RF24"/>
<dbReference type="EMBL" id="WVUK01000053">
    <property type="protein sequence ID" value="KAF7494511.1"/>
    <property type="molecule type" value="Genomic_DNA"/>
</dbReference>
<feature type="compositionally biased region" description="Polar residues" evidence="1">
    <location>
        <begin position="74"/>
        <end position="87"/>
    </location>
</feature>
<feature type="region of interest" description="Disordered" evidence="1">
    <location>
        <begin position="74"/>
        <end position="98"/>
    </location>
</feature>